<accession>A0ABR1Y4Z7</accession>
<sequence length="338" mass="36818">MSRPTIHHLTQTLHRTAYSAIDPASPSNSAAGKRVVISSGATGIGYAIAHSFVTAHAAVVILLAWRAHALDEAADKLRAYAAELNIATAIWTYTLDIRDDAATEAVFEDVRRRLKEEDTKPDGKEEQNQDVDVLVTSAAYFAPHNLSLSFSAETLRESFDTNVLGNMNLVRAFLRPEILFIPFTPVVTQAAQPATKATPPAGAKPPTKAKVVLDVSSITTYTVVPGVSAYGASKLAFTRLMAHLQAEVSTALPHIRIHSFHPGAIYTPAMQKTGFAPDFIRWDDESLPAGFAVWLACNEEAAFLKGRFVFAVWDVGEMVAMRERFEKEPGLCRIALDV</sequence>
<dbReference type="PRINTS" id="PR00081">
    <property type="entry name" value="GDHRDH"/>
</dbReference>
<dbReference type="CDD" id="cd05233">
    <property type="entry name" value="SDR_c"/>
    <property type="match status" value="1"/>
</dbReference>
<dbReference type="EMBL" id="JBBWUH010000001">
    <property type="protein sequence ID" value="KAK8176908.1"/>
    <property type="molecule type" value="Genomic_DNA"/>
</dbReference>
<dbReference type="Proteomes" id="UP001456524">
    <property type="component" value="Unassembled WGS sequence"/>
</dbReference>
<protein>
    <submittedName>
        <fullName evidence="1">Uncharacterized protein</fullName>
    </submittedName>
</protein>
<comment type="caution">
    <text evidence="1">The sequence shown here is derived from an EMBL/GenBank/DDBJ whole genome shotgun (WGS) entry which is preliminary data.</text>
</comment>
<dbReference type="Pfam" id="PF00106">
    <property type="entry name" value="adh_short"/>
    <property type="match status" value="2"/>
</dbReference>
<dbReference type="SUPFAM" id="SSF51735">
    <property type="entry name" value="NAD(P)-binding Rossmann-fold domains"/>
    <property type="match status" value="1"/>
</dbReference>
<dbReference type="PANTHER" id="PTHR43550:SF3">
    <property type="entry name" value="3-KETODIHYDROSPHINGOSINE REDUCTASE"/>
    <property type="match status" value="1"/>
</dbReference>
<organism evidence="1 2">
    <name type="scientific">Phyllosticta citrichinensis</name>
    <dbReference type="NCBI Taxonomy" id="1130410"/>
    <lineage>
        <taxon>Eukaryota</taxon>
        <taxon>Fungi</taxon>
        <taxon>Dikarya</taxon>
        <taxon>Ascomycota</taxon>
        <taxon>Pezizomycotina</taxon>
        <taxon>Dothideomycetes</taxon>
        <taxon>Dothideomycetes incertae sedis</taxon>
        <taxon>Botryosphaeriales</taxon>
        <taxon>Phyllostictaceae</taxon>
        <taxon>Phyllosticta</taxon>
    </lineage>
</organism>
<keyword evidence="2" id="KW-1185">Reference proteome</keyword>
<name>A0ABR1Y4Z7_9PEZI</name>
<dbReference type="InterPro" id="IPR036291">
    <property type="entry name" value="NAD(P)-bd_dom_sf"/>
</dbReference>
<evidence type="ECO:0000313" key="2">
    <source>
        <dbReference type="Proteomes" id="UP001456524"/>
    </source>
</evidence>
<reference evidence="1 2" key="1">
    <citation type="journal article" date="2022" name="G3 (Bethesda)">
        <title>Enemy or ally: a genomic approach to elucidate the lifestyle of Phyllosticta citrichinaensis.</title>
        <authorList>
            <person name="Buijs V.A."/>
            <person name="Groenewald J.Z."/>
            <person name="Haridas S."/>
            <person name="LaButti K.M."/>
            <person name="Lipzen A."/>
            <person name="Martin F.M."/>
            <person name="Barry K."/>
            <person name="Grigoriev I.V."/>
            <person name="Crous P.W."/>
            <person name="Seidl M.F."/>
        </authorList>
    </citation>
    <scope>NUCLEOTIDE SEQUENCE [LARGE SCALE GENOMIC DNA]</scope>
    <source>
        <strain evidence="1 2">CBS 129764</strain>
    </source>
</reference>
<proteinExistence type="predicted"/>
<dbReference type="InterPro" id="IPR002347">
    <property type="entry name" value="SDR_fam"/>
</dbReference>
<dbReference type="Gene3D" id="3.40.50.720">
    <property type="entry name" value="NAD(P)-binding Rossmann-like Domain"/>
    <property type="match status" value="1"/>
</dbReference>
<dbReference type="PANTHER" id="PTHR43550">
    <property type="entry name" value="3-KETODIHYDROSPHINGOSINE REDUCTASE"/>
    <property type="match status" value="1"/>
</dbReference>
<evidence type="ECO:0000313" key="1">
    <source>
        <dbReference type="EMBL" id="KAK8176908.1"/>
    </source>
</evidence>
<gene>
    <name evidence="1" type="ORF">IWX90DRAFT_1846</name>
</gene>